<sequence length="286" mass="32095">LFTKASQYPVEQCVIGYLYNGFWKFNFETWENTTYWGPDDSVDSGDPRRLKSMSVTYHAQDPTSNIPLPVLFINQGEAVVVGSTKGCALILESKRAEKIQALKHGNDRTWVTALAYVELPGYRRIIATGDGNRGKQTRIILWAEEKKNSSFKFLEFWNTMRSTSLYLLTVMQVVFIFLGVISVLLWLYPALWSEVIRLVDFRKTFSGFSFSLNLIPVFPFPNHSSATIPTATVTIPTGTTPPAAIPQATIPTATPVPYKAKFTKIFEAFEDLLVCVNFLIGMTGHG</sequence>
<keyword evidence="1" id="KW-0812">Transmembrane</keyword>
<keyword evidence="3" id="KW-1185">Reference proteome</keyword>
<evidence type="ECO:0000313" key="3">
    <source>
        <dbReference type="Proteomes" id="UP001163846"/>
    </source>
</evidence>
<reference evidence="2" key="1">
    <citation type="submission" date="2022-08" db="EMBL/GenBank/DDBJ databases">
        <authorList>
            <consortium name="DOE Joint Genome Institute"/>
            <person name="Min B."/>
            <person name="Riley R."/>
            <person name="Sierra-Patev S."/>
            <person name="Naranjo-Ortiz M."/>
            <person name="Looney B."/>
            <person name="Konkel Z."/>
            <person name="Slot J.C."/>
            <person name="Sakamoto Y."/>
            <person name="Steenwyk J.L."/>
            <person name="Rokas A."/>
            <person name="Carro J."/>
            <person name="Camarero S."/>
            <person name="Ferreira P."/>
            <person name="Molpeceres G."/>
            <person name="Ruiz-Duenas F.J."/>
            <person name="Serrano A."/>
            <person name="Henrissat B."/>
            <person name="Drula E."/>
            <person name="Hughes K.W."/>
            <person name="Mata J.L."/>
            <person name="Ishikawa N.K."/>
            <person name="Vargas-Isla R."/>
            <person name="Ushijima S."/>
            <person name="Smith C.A."/>
            <person name="Ahrendt S."/>
            <person name="Andreopoulos W."/>
            <person name="He G."/>
            <person name="Labutti K."/>
            <person name="Lipzen A."/>
            <person name="Ng V."/>
            <person name="Sandor L."/>
            <person name="Barry K."/>
            <person name="Martinez A.T."/>
            <person name="Xiao Y."/>
            <person name="Gibbons J.G."/>
            <person name="Terashima K."/>
            <person name="Hibbett D.S."/>
            <person name="Grigoriev I.V."/>
        </authorList>
    </citation>
    <scope>NUCLEOTIDE SEQUENCE</scope>
    <source>
        <strain evidence="2">TFB9207</strain>
    </source>
</reference>
<evidence type="ECO:0000313" key="2">
    <source>
        <dbReference type="EMBL" id="KAJ3834509.1"/>
    </source>
</evidence>
<dbReference type="Proteomes" id="UP001163846">
    <property type="component" value="Unassembled WGS sequence"/>
</dbReference>
<feature type="non-terminal residue" evidence="2">
    <location>
        <position position="1"/>
    </location>
</feature>
<feature type="transmembrane region" description="Helical" evidence="1">
    <location>
        <begin position="165"/>
        <end position="188"/>
    </location>
</feature>
<keyword evidence="1" id="KW-0472">Membrane</keyword>
<evidence type="ECO:0000256" key="1">
    <source>
        <dbReference type="SAM" id="Phobius"/>
    </source>
</evidence>
<protein>
    <submittedName>
        <fullName evidence="2">Uncharacterized protein</fullName>
    </submittedName>
</protein>
<name>A0AA38U8V7_9AGAR</name>
<accession>A0AA38U8V7</accession>
<dbReference type="EMBL" id="MU806522">
    <property type="protein sequence ID" value="KAJ3834509.1"/>
    <property type="molecule type" value="Genomic_DNA"/>
</dbReference>
<proteinExistence type="predicted"/>
<keyword evidence="1" id="KW-1133">Transmembrane helix</keyword>
<comment type="caution">
    <text evidence="2">The sequence shown here is derived from an EMBL/GenBank/DDBJ whole genome shotgun (WGS) entry which is preliminary data.</text>
</comment>
<organism evidence="2 3">
    <name type="scientific">Lentinula raphanica</name>
    <dbReference type="NCBI Taxonomy" id="153919"/>
    <lineage>
        <taxon>Eukaryota</taxon>
        <taxon>Fungi</taxon>
        <taxon>Dikarya</taxon>
        <taxon>Basidiomycota</taxon>
        <taxon>Agaricomycotina</taxon>
        <taxon>Agaricomycetes</taxon>
        <taxon>Agaricomycetidae</taxon>
        <taxon>Agaricales</taxon>
        <taxon>Marasmiineae</taxon>
        <taxon>Omphalotaceae</taxon>
        <taxon>Lentinula</taxon>
    </lineage>
</organism>
<gene>
    <name evidence="2" type="ORF">F5878DRAFT_645068</name>
</gene>
<dbReference type="AlphaFoldDB" id="A0AA38U8V7"/>